<gene>
    <name evidence="1" type="ORF">F2Q69_00032369</name>
</gene>
<comment type="caution">
    <text evidence="1">The sequence shown here is derived from an EMBL/GenBank/DDBJ whole genome shotgun (WGS) entry which is preliminary data.</text>
</comment>
<proteinExistence type="predicted"/>
<evidence type="ECO:0000313" key="2">
    <source>
        <dbReference type="Proteomes" id="UP000712600"/>
    </source>
</evidence>
<reference evidence="1" key="1">
    <citation type="submission" date="2019-12" db="EMBL/GenBank/DDBJ databases">
        <title>Genome sequencing and annotation of Brassica cretica.</title>
        <authorList>
            <person name="Studholme D.J."/>
            <person name="Sarris P."/>
        </authorList>
    </citation>
    <scope>NUCLEOTIDE SEQUENCE</scope>
    <source>
        <strain evidence="1">PFS-109/04</strain>
        <tissue evidence="1">Leaf</tissue>
    </source>
</reference>
<protein>
    <submittedName>
        <fullName evidence="1">Uncharacterized protein</fullName>
    </submittedName>
</protein>
<evidence type="ECO:0000313" key="1">
    <source>
        <dbReference type="EMBL" id="KAF3585597.1"/>
    </source>
</evidence>
<accession>A0A8S9RXT2</accession>
<organism evidence="1 2">
    <name type="scientific">Brassica cretica</name>
    <name type="common">Mustard</name>
    <dbReference type="NCBI Taxonomy" id="69181"/>
    <lineage>
        <taxon>Eukaryota</taxon>
        <taxon>Viridiplantae</taxon>
        <taxon>Streptophyta</taxon>
        <taxon>Embryophyta</taxon>
        <taxon>Tracheophyta</taxon>
        <taxon>Spermatophyta</taxon>
        <taxon>Magnoliopsida</taxon>
        <taxon>eudicotyledons</taxon>
        <taxon>Gunneridae</taxon>
        <taxon>Pentapetalae</taxon>
        <taxon>rosids</taxon>
        <taxon>malvids</taxon>
        <taxon>Brassicales</taxon>
        <taxon>Brassicaceae</taxon>
        <taxon>Brassiceae</taxon>
        <taxon>Brassica</taxon>
    </lineage>
</organism>
<dbReference type="Proteomes" id="UP000712600">
    <property type="component" value="Unassembled WGS sequence"/>
</dbReference>
<sequence length="59" mass="6728">MAEATKLLYVEVVEGNGEDLFRYTRPVLQSTLQLMGCKARHAFKVIAFMPLRMSILIVK</sequence>
<name>A0A8S9RXT2_BRACR</name>
<dbReference type="AlphaFoldDB" id="A0A8S9RXT2"/>
<dbReference type="EMBL" id="QGKX02000088">
    <property type="protein sequence ID" value="KAF3585597.1"/>
    <property type="molecule type" value="Genomic_DNA"/>
</dbReference>